<evidence type="ECO:0000313" key="2">
    <source>
        <dbReference type="Proteomes" id="UP000821865"/>
    </source>
</evidence>
<keyword evidence="2" id="KW-1185">Reference proteome</keyword>
<sequence>MAENVSASAPVKGSGVSEGQREMVLAFMEQHLQLALRSSKLGLGFTLIDRRRLWQQLADALNTERPVVKTVDQWQDWWRKQQICEARRDDTAIAQEKS</sequence>
<protein>
    <submittedName>
        <fullName evidence="1">Uncharacterized protein</fullName>
    </submittedName>
</protein>
<name>A0ACB8CQ08_DERSI</name>
<dbReference type="Proteomes" id="UP000821865">
    <property type="component" value="Chromosome 5"/>
</dbReference>
<proteinExistence type="predicted"/>
<reference evidence="1" key="1">
    <citation type="submission" date="2020-05" db="EMBL/GenBank/DDBJ databases">
        <title>Large-scale comparative analyses of tick genomes elucidate their genetic diversity and vector capacities.</title>
        <authorList>
            <person name="Jia N."/>
            <person name="Wang J."/>
            <person name="Shi W."/>
            <person name="Du L."/>
            <person name="Sun Y."/>
            <person name="Zhan W."/>
            <person name="Jiang J."/>
            <person name="Wang Q."/>
            <person name="Zhang B."/>
            <person name="Ji P."/>
            <person name="Sakyi L.B."/>
            <person name="Cui X."/>
            <person name="Yuan T."/>
            <person name="Jiang B."/>
            <person name="Yang W."/>
            <person name="Lam T.T.-Y."/>
            <person name="Chang Q."/>
            <person name="Ding S."/>
            <person name="Wang X."/>
            <person name="Zhu J."/>
            <person name="Ruan X."/>
            <person name="Zhao L."/>
            <person name="Wei J."/>
            <person name="Que T."/>
            <person name="Du C."/>
            <person name="Cheng J."/>
            <person name="Dai P."/>
            <person name="Han X."/>
            <person name="Huang E."/>
            <person name="Gao Y."/>
            <person name="Liu J."/>
            <person name="Shao H."/>
            <person name="Ye R."/>
            <person name="Li L."/>
            <person name="Wei W."/>
            <person name="Wang X."/>
            <person name="Wang C."/>
            <person name="Yang T."/>
            <person name="Huo Q."/>
            <person name="Li W."/>
            <person name="Guo W."/>
            <person name="Chen H."/>
            <person name="Zhou L."/>
            <person name="Ni X."/>
            <person name="Tian J."/>
            <person name="Zhou Y."/>
            <person name="Sheng Y."/>
            <person name="Liu T."/>
            <person name="Pan Y."/>
            <person name="Xia L."/>
            <person name="Li J."/>
            <person name="Zhao F."/>
            <person name="Cao W."/>
        </authorList>
    </citation>
    <scope>NUCLEOTIDE SEQUENCE</scope>
    <source>
        <strain evidence="1">Dsil-2018</strain>
    </source>
</reference>
<gene>
    <name evidence="1" type="ORF">HPB49_006220</name>
</gene>
<accession>A0ACB8CQ08</accession>
<dbReference type="EMBL" id="CM023474">
    <property type="protein sequence ID" value="KAH7949181.1"/>
    <property type="molecule type" value="Genomic_DNA"/>
</dbReference>
<organism evidence="1 2">
    <name type="scientific">Dermacentor silvarum</name>
    <name type="common">Tick</name>
    <dbReference type="NCBI Taxonomy" id="543639"/>
    <lineage>
        <taxon>Eukaryota</taxon>
        <taxon>Metazoa</taxon>
        <taxon>Ecdysozoa</taxon>
        <taxon>Arthropoda</taxon>
        <taxon>Chelicerata</taxon>
        <taxon>Arachnida</taxon>
        <taxon>Acari</taxon>
        <taxon>Parasitiformes</taxon>
        <taxon>Ixodida</taxon>
        <taxon>Ixodoidea</taxon>
        <taxon>Ixodidae</taxon>
        <taxon>Rhipicephalinae</taxon>
        <taxon>Dermacentor</taxon>
    </lineage>
</organism>
<evidence type="ECO:0000313" key="1">
    <source>
        <dbReference type="EMBL" id="KAH7949181.1"/>
    </source>
</evidence>
<comment type="caution">
    <text evidence="1">The sequence shown here is derived from an EMBL/GenBank/DDBJ whole genome shotgun (WGS) entry which is preliminary data.</text>
</comment>